<sequence length="71" mass="7948">MENCKTEPTSSLPAGKKRGAVRANYNQWRSQAGLAAAREDADVRACMEEVLRIATFDLVPYEVVSVHRRQV</sequence>
<organism evidence="1 2">
    <name type="scientific">Streptomyces flavidovirens</name>
    <dbReference type="NCBI Taxonomy" id="67298"/>
    <lineage>
        <taxon>Bacteria</taxon>
        <taxon>Bacillati</taxon>
        <taxon>Actinomycetota</taxon>
        <taxon>Actinomycetes</taxon>
        <taxon>Kitasatosporales</taxon>
        <taxon>Streptomycetaceae</taxon>
        <taxon>Streptomyces</taxon>
    </lineage>
</organism>
<evidence type="ECO:0000313" key="1">
    <source>
        <dbReference type="EMBL" id="MFF3341719.1"/>
    </source>
</evidence>
<accession>A0ABW6RMF0</accession>
<comment type="caution">
    <text evidence="1">The sequence shown here is derived from an EMBL/GenBank/DDBJ whole genome shotgun (WGS) entry which is preliminary data.</text>
</comment>
<proteinExistence type="predicted"/>
<dbReference type="RefSeq" id="WP_387896692.1">
    <property type="nucleotide sequence ID" value="NZ_JBIAPK010000007.1"/>
</dbReference>
<dbReference type="EMBL" id="JBIAPK010000007">
    <property type="protein sequence ID" value="MFF3341719.1"/>
    <property type="molecule type" value="Genomic_DNA"/>
</dbReference>
<dbReference type="Proteomes" id="UP001601976">
    <property type="component" value="Unassembled WGS sequence"/>
</dbReference>
<evidence type="ECO:0000313" key="2">
    <source>
        <dbReference type="Proteomes" id="UP001601976"/>
    </source>
</evidence>
<gene>
    <name evidence="1" type="ORF">ACFYWW_23830</name>
</gene>
<keyword evidence="2" id="KW-1185">Reference proteome</keyword>
<protein>
    <submittedName>
        <fullName evidence="1">Uncharacterized protein</fullName>
    </submittedName>
</protein>
<reference evidence="1 2" key="1">
    <citation type="submission" date="2024-10" db="EMBL/GenBank/DDBJ databases">
        <title>The Natural Products Discovery Center: Release of the First 8490 Sequenced Strains for Exploring Actinobacteria Biosynthetic Diversity.</title>
        <authorList>
            <person name="Kalkreuter E."/>
            <person name="Kautsar S.A."/>
            <person name="Yang D."/>
            <person name="Bader C.D."/>
            <person name="Teijaro C.N."/>
            <person name="Fluegel L."/>
            <person name="Davis C.M."/>
            <person name="Simpson J.R."/>
            <person name="Lauterbach L."/>
            <person name="Steele A.D."/>
            <person name="Gui C."/>
            <person name="Meng S."/>
            <person name="Li G."/>
            <person name="Viehrig K."/>
            <person name="Ye F."/>
            <person name="Su P."/>
            <person name="Kiefer A.F."/>
            <person name="Nichols A."/>
            <person name="Cepeda A.J."/>
            <person name="Yan W."/>
            <person name="Fan B."/>
            <person name="Jiang Y."/>
            <person name="Adhikari A."/>
            <person name="Zheng C.-J."/>
            <person name="Schuster L."/>
            <person name="Cowan T.M."/>
            <person name="Smanski M.J."/>
            <person name="Chevrette M.G."/>
            <person name="De Carvalho L.P.S."/>
            <person name="Shen B."/>
        </authorList>
    </citation>
    <scope>NUCLEOTIDE SEQUENCE [LARGE SCALE GENOMIC DNA]</scope>
    <source>
        <strain evidence="1 2">NPDC003029</strain>
    </source>
</reference>
<name>A0ABW6RMF0_9ACTN</name>